<gene>
    <name evidence="2" type="ORF">LCGC14_0269990</name>
</gene>
<dbReference type="AlphaFoldDB" id="A0A0F9TZ93"/>
<accession>A0A0F9TZ93</accession>
<protein>
    <submittedName>
        <fullName evidence="2">Uncharacterized protein</fullName>
    </submittedName>
</protein>
<comment type="caution">
    <text evidence="2">The sequence shown here is derived from an EMBL/GenBank/DDBJ whole genome shotgun (WGS) entry which is preliminary data.</text>
</comment>
<dbReference type="EMBL" id="LAZR01000149">
    <property type="protein sequence ID" value="KKN86300.1"/>
    <property type="molecule type" value="Genomic_DNA"/>
</dbReference>
<evidence type="ECO:0000256" key="1">
    <source>
        <dbReference type="SAM" id="MobiDB-lite"/>
    </source>
</evidence>
<organism evidence="2">
    <name type="scientific">marine sediment metagenome</name>
    <dbReference type="NCBI Taxonomy" id="412755"/>
    <lineage>
        <taxon>unclassified sequences</taxon>
        <taxon>metagenomes</taxon>
        <taxon>ecological metagenomes</taxon>
    </lineage>
</organism>
<sequence length="438" mass="47950">MLHLKKLFKRKSIPTLLLETGDLGCTPRRREPHPQNQETPAPSAPACADTVPASPQEMLCIDCPDPTAEDRLCDENHQLGQKLVRQENWAGLSKAIRRADADNTLTPGSMPVAELMALGARADVVMATEHAIEDVDSGFAKALLSGIEDFEHVLDAHEDDYVVACVVAQAHIDIGWAWRGKGESTVLPQRNRDACIAHFERAGEIIAPFIEQHPTSALVAATRCAHVSGPLHHQGGLRESYEQLILLNPLNPRPMRALGNHMLPRHHGGYTELELEARRTAARVQNVWGAGGYTWVMFDAICADDTACANLDVDYFIDGLRDILAHHSTAYCANLLAAYCANMPSFGGGGDERADNIRAQIGACTDWIIRAHLTELHPMIWAHAAHGFNNNLRIRSPHKFAASGRDDAMQVINSLFRSELASGQRIVFTSNGPQAMTA</sequence>
<evidence type="ECO:0000313" key="2">
    <source>
        <dbReference type="EMBL" id="KKN86300.1"/>
    </source>
</evidence>
<name>A0A0F9TZ93_9ZZZZ</name>
<proteinExistence type="predicted"/>
<feature type="region of interest" description="Disordered" evidence="1">
    <location>
        <begin position="22"/>
        <end position="50"/>
    </location>
</feature>
<reference evidence="2" key="1">
    <citation type="journal article" date="2015" name="Nature">
        <title>Complex archaea that bridge the gap between prokaryotes and eukaryotes.</title>
        <authorList>
            <person name="Spang A."/>
            <person name="Saw J.H."/>
            <person name="Jorgensen S.L."/>
            <person name="Zaremba-Niedzwiedzka K."/>
            <person name="Martijn J."/>
            <person name="Lind A.E."/>
            <person name="van Eijk R."/>
            <person name="Schleper C."/>
            <person name="Guy L."/>
            <person name="Ettema T.J."/>
        </authorList>
    </citation>
    <scope>NUCLEOTIDE SEQUENCE</scope>
</reference>